<keyword evidence="3" id="KW-1185">Reference proteome</keyword>
<feature type="compositionally biased region" description="Polar residues" evidence="1">
    <location>
        <begin position="319"/>
        <end position="329"/>
    </location>
</feature>
<sequence>MPYYQVSHLQALTQYFEALGISDVSELQLGTGTPPSEDPQVFSGFVSIFADEILPISYINHPPLPSSFPHRLRRYKVIRSFPLPSSIAMTDTDKPDTPTDGFRFLKHLGKNKYSLTDPIDDTVTSYRLSQIKEYIAFSNRLRNAPIEPGTAAPGGYYAFAQAYNLEPNIVHKFCVFNSNKQLISYPALESITDVVPNHAEAAAMSKPITKAKPYDRPPPKTIPSVDNPTLSLPTEHSALFQIEPRHQKIVNNMLWEKVERSLRQDQYHAQKRDSAIRSRNAKRTSAQAGVAAASSSISSTKSNPASKMDAPMVVDKDPTASSSNEMSAN</sequence>
<accession>A0ABR3J6K4</accession>
<feature type="region of interest" description="Disordered" evidence="1">
    <location>
        <begin position="209"/>
        <end position="230"/>
    </location>
</feature>
<evidence type="ECO:0000313" key="3">
    <source>
        <dbReference type="Proteomes" id="UP001556367"/>
    </source>
</evidence>
<feature type="compositionally biased region" description="Basic and acidic residues" evidence="1">
    <location>
        <begin position="266"/>
        <end position="276"/>
    </location>
</feature>
<protein>
    <submittedName>
        <fullName evidence="2">Uncharacterized protein</fullName>
    </submittedName>
</protein>
<organism evidence="2 3">
    <name type="scientific">Hohenbuehelia grisea</name>
    <dbReference type="NCBI Taxonomy" id="104357"/>
    <lineage>
        <taxon>Eukaryota</taxon>
        <taxon>Fungi</taxon>
        <taxon>Dikarya</taxon>
        <taxon>Basidiomycota</taxon>
        <taxon>Agaricomycotina</taxon>
        <taxon>Agaricomycetes</taxon>
        <taxon>Agaricomycetidae</taxon>
        <taxon>Agaricales</taxon>
        <taxon>Pleurotineae</taxon>
        <taxon>Pleurotaceae</taxon>
        <taxon>Hohenbuehelia</taxon>
    </lineage>
</organism>
<evidence type="ECO:0000313" key="2">
    <source>
        <dbReference type="EMBL" id="KAL0951126.1"/>
    </source>
</evidence>
<feature type="region of interest" description="Disordered" evidence="1">
    <location>
        <begin position="266"/>
        <end position="329"/>
    </location>
</feature>
<evidence type="ECO:0000256" key="1">
    <source>
        <dbReference type="SAM" id="MobiDB-lite"/>
    </source>
</evidence>
<name>A0ABR3J6K4_9AGAR</name>
<gene>
    <name evidence="2" type="ORF">HGRIS_007863</name>
</gene>
<feature type="compositionally biased region" description="Low complexity" evidence="1">
    <location>
        <begin position="285"/>
        <end position="306"/>
    </location>
</feature>
<proteinExistence type="predicted"/>
<dbReference type="EMBL" id="JASNQZ010000011">
    <property type="protein sequence ID" value="KAL0951126.1"/>
    <property type="molecule type" value="Genomic_DNA"/>
</dbReference>
<dbReference type="Proteomes" id="UP001556367">
    <property type="component" value="Unassembled WGS sequence"/>
</dbReference>
<reference evidence="3" key="1">
    <citation type="submission" date="2024-06" db="EMBL/GenBank/DDBJ databases">
        <title>Multi-omics analyses provide insights into the biosynthesis of the anticancer antibiotic pleurotin in Hohenbuehelia grisea.</title>
        <authorList>
            <person name="Weaver J.A."/>
            <person name="Alberti F."/>
        </authorList>
    </citation>
    <scope>NUCLEOTIDE SEQUENCE [LARGE SCALE GENOMIC DNA]</scope>
    <source>
        <strain evidence="3">T-177</strain>
    </source>
</reference>
<comment type="caution">
    <text evidence="2">The sequence shown here is derived from an EMBL/GenBank/DDBJ whole genome shotgun (WGS) entry which is preliminary data.</text>
</comment>